<dbReference type="OrthoDB" id="668085at2759"/>
<dbReference type="InterPro" id="IPR057135">
    <property type="entry name" value="At4g27190-like_LRR"/>
</dbReference>
<evidence type="ECO:0000256" key="1">
    <source>
        <dbReference type="ARBA" id="ARBA00022614"/>
    </source>
</evidence>
<evidence type="ECO:0000259" key="3">
    <source>
        <dbReference type="Pfam" id="PF23247"/>
    </source>
</evidence>
<keyword evidence="5" id="KW-1185">Reference proteome</keyword>
<organism evidence="4 5">
    <name type="scientific">Colocasia esculenta</name>
    <name type="common">Wild taro</name>
    <name type="synonym">Arum esculentum</name>
    <dbReference type="NCBI Taxonomy" id="4460"/>
    <lineage>
        <taxon>Eukaryota</taxon>
        <taxon>Viridiplantae</taxon>
        <taxon>Streptophyta</taxon>
        <taxon>Embryophyta</taxon>
        <taxon>Tracheophyta</taxon>
        <taxon>Spermatophyta</taxon>
        <taxon>Magnoliopsida</taxon>
        <taxon>Liliopsida</taxon>
        <taxon>Araceae</taxon>
        <taxon>Aroideae</taxon>
        <taxon>Colocasieae</taxon>
        <taxon>Colocasia</taxon>
    </lineage>
</organism>
<feature type="domain" description="Disease resistance protein At4g27190-like leucine-rich repeats" evidence="3">
    <location>
        <begin position="872"/>
        <end position="937"/>
    </location>
</feature>
<dbReference type="Pfam" id="PF23247">
    <property type="entry name" value="LRR_RPS2"/>
    <property type="match status" value="1"/>
</dbReference>
<dbReference type="AlphaFoldDB" id="A0A843USL4"/>
<dbReference type="InterPro" id="IPR001611">
    <property type="entry name" value="Leu-rich_rpt"/>
</dbReference>
<evidence type="ECO:0000313" key="4">
    <source>
        <dbReference type="EMBL" id="MQL85477.1"/>
    </source>
</evidence>
<dbReference type="EMBL" id="NMUH01000830">
    <property type="protein sequence ID" value="MQL85477.1"/>
    <property type="molecule type" value="Genomic_DNA"/>
</dbReference>
<name>A0A843USL4_COLES</name>
<dbReference type="Proteomes" id="UP000652761">
    <property type="component" value="Unassembled WGS sequence"/>
</dbReference>
<dbReference type="SUPFAM" id="SSF52058">
    <property type="entry name" value="L domain-like"/>
    <property type="match status" value="2"/>
</dbReference>
<reference evidence="4" key="1">
    <citation type="submission" date="2017-07" db="EMBL/GenBank/DDBJ databases">
        <title>Taro Niue Genome Assembly and Annotation.</title>
        <authorList>
            <person name="Atibalentja N."/>
            <person name="Keating K."/>
            <person name="Fields C.J."/>
        </authorList>
    </citation>
    <scope>NUCLEOTIDE SEQUENCE</scope>
    <source>
        <strain evidence="4">Niue_2</strain>
        <tissue evidence="4">Leaf</tissue>
    </source>
</reference>
<comment type="caution">
    <text evidence="4">The sequence shown here is derived from an EMBL/GenBank/DDBJ whole genome shotgun (WGS) entry which is preliminary data.</text>
</comment>
<keyword evidence="2" id="KW-0677">Repeat</keyword>
<accession>A0A843USL4</accession>
<dbReference type="InterPro" id="IPR032675">
    <property type="entry name" value="LRR_dom_sf"/>
</dbReference>
<dbReference type="SMART" id="SM00369">
    <property type="entry name" value="LRR_TYP"/>
    <property type="match status" value="2"/>
</dbReference>
<dbReference type="Gene3D" id="3.80.10.10">
    <property type="entry name" value="Ribonuclease Inhibitor"/>
    <property type="match status" value="3"/>
</dbReference>
<protein>
    <recommendedName>
        <fullName evidence="3">Disease resistance protein At4g27190-like leucine-rich repeats domain-containing protein</fullName>
    </recommendedName>
</protein>
<feature type="non-terminal residue" evidence="4">
    <location>
        <position position="1"/>
    </location>
</feature>
<dbReference type="InterPro" id="IPR050905">
    <property type="entry name" value="Plant_NBS-LRR"/>
</dbReference>
<evidence type="ECO:0000256" key="2">
    <source>
        <dbReference type="ARBA" id="ARBA00022737"/>
    </source>
</evidence>
<sequence length="1005" mass="114098">MAMNLLEGEFLGHLGEYTCVHLAGRGMLPQVHELLSHPAGRGEEFHFGAVIHLRLLDIWDCDRYPNLLVQWRSIAAQLGMIDNDVDDSTAVRTMMHEEDRYWWKTPDVWKHDWHLGQDEKMEQAQQAIRRRLEKVKYLLVLENVPNNYYFMSYTSWLEKNFPAPTRQNGCGVVVSTSHRWDQYDMIPWGRSAGRKTIECLFPAFQYPYHDLIRWIEGVASSMHTMAVGGIAAVDIIPEDDLLDVILGSLVYWWLYRYWRSVPVAELLSSWVHADILPMLLSARGRRPAVPPRSAWEVGKNLMAELSRQYLIKVEWRDDGSGGPCWCRQPLGAFIRGATHRYAVITAATAAGRFAARAPYPRCRRLLQPLSTVEDDHRRLTWTGVSLEYAGELVAMGTCSLFSDSQHLGDIAGSFLCDGALERDILKETEYNYWLRSVTLCFVGRYTTKDGEVVNVVQDISNVPRDIMEMYNLRVLDLSDTNITTLPRFLFFNLPELRVLLLQNCKRLQVVDIPTNIDHEDAAYGALDCKLRVLDLSYSSVREISDDALLRHMTNLQELILSDVGSLGRPPALRALGSLVIFRMTNSTALRENLLLSQESLAFTSHILRVLDLSGNPSIKWLPETLSVAPSSTQLEEIHLLDCAGLERAFESDVHSGLMILENMPSLRVFTLSGSSKIRRLSLRGCSRLETIKLSHLEQLGELDLSGTGIVELPAEVFDLPCLRRLELLGVQRLRKVPWEAKRGVPEELNLNTCSCSFITSKQTTSQVIKAPHEGHHPPKIFRSTAACRIPYKAILPSIQKVVNNKGNFCSSRDRLERHVEVVGGGGDTSLKAAWIILSAADSMLLRDHHYTTPLTDFIRHVDDCNLKKCWLECCHNMECIFASDKVYKFTNLESLCVSKLPRLIRVWNDSRSTNFNNLKLVHLEYCPSIVSIFPLGIHLDGLERLVIRSCPRLKHVFAHESNIDELSSMKVSLYRLQVMELLDLPKLTSITSVSVTSPCKAWKLK</sequence>
<dbReference type="PANTHER" id="PTHR33463:SF218">
    <property type="entry name" value="DISEASE RESISTANCE PROTEIN RPS2-LIKE"/>
    <property type="match status" value="1"/>
</dbReference>
<proteinExistence type="predicted"/>
<dbReference type="PANTHER" id="PTHR33463">
    <property type="entry name" value="NB-ARC DOMAIN-CONTAINING PROTEIN-RELATED"/>
    <property type="match status" value="1"/>
</dbReference>
<evidence type="ECO:0000313" key="5">
    <source>
        <dbReference type="Proteomes" id="UP000652761"/>
    </source>
</evidence>
<dbReference type="PROSITE" id="PS51450">
    <property type="entry name" value="LRR"/>
    <property type="match status" value="1"/>
</dbReference>
<keyword evidence="1" id="KW-0433">Leucine-rich repeat</keyword>
<dbReference type="InterPro" id="IPR003591">
    <property type="entry name" value="Leu-rich_rpt_typical-subtyp"/>
</dbReference>
<gene>
    <name evidence="4" type="ORF">Taro_017981</name>
</gene>